<evidence type="ECO:0000313" key="2">
    <source>
        <dbReference type="Proteomes" id="UP000257039"/>
    </source>
</evidence>
<dbReference type="Proteomes" id="UP000257039">
    <property type="component" value="Unassembled WGS sequence"/>
</dbReference>
<keyword evidence="2" id="KW-1185">Reference proteome</keyword>
<comment type="caution">
    <text evidence="1">The sequence shown here is derived from an EMBL/GenBank/DDBJ whole genome shotgun (WGS) entry which is preliminary data.</text>
</comment>
<dbReference type="AlphaFoldDB" id="A0A4P9VFM4"/>
<gene>
    <name evidence="1" type="ORF">B9G39_29655</name>
</gene>
<dbReference type="EMBL" id="NDXW01000012">
    <property type="protein sequence ID" value="RDH41174.1"/>
    <property type="molecule type" value="Genomic_DNA"/>
</dbReference>
<dbReference type="RefSeq" id="WP_094790035.1">
    <property type="nucleotide sequence ID" value="NZ_NDXW01000012.1"/>
</dbReference>
<proteinExistence type="predicted"/>
<accession>A0A4P9VFM4</accession>
<evidence type="ECO:0000313" key="1">
    <source>
        <dbReference type="EMBL" id="RDH41174.1"/>
    </source>
</evidence>
<sequence>MTNATTVTAQENKKVAWRVTDIDFTENQAVIVFDETEKGAKQLAKEQLVKTKAPHENTTDSK</sequence>
<name>A0A4P9VFM4_9GAMM</name>
<organism evidence="1 2">
    <name type="scientific">Zooshikella ganghwensis</name>
    <dbReference type="NCBI Taxonomy" id="202772"/>
    <lineage>
        <taxon>Bacteria</taxon>
        <taxon>Pseudomonadati</taxon>
        <taxon>Pseudomonadota</taxon>
        <taxon>Gammaproteobacteria</taxon>
        <taxon>Oceanospirillales</taxon>
        <taxon>Zooshikellaceae</taxon>
        <taxon>Zooshikella</taxon>
    </lineage>
</organism>
<protein>
    <submittedName>
        <fullName evidence="1">Uncharacterized protein</fullName>
    </submittedName>
</protein>
<reference evidence="1 2" key="1">
    <citation type="submission" date="2017-04" db="EMBL/GenBank/DDBJ databases">
        <title>Draft genome sequence of Zooshikella ganghwensis VG4 isolated from Red Sea sediments.</title>
        <authorList>
            <person name="Rehman Z."/>
            <person name="Alam I."/>
            <person name="Kamau A."/>
            <person name="Bajic V."/>
            <person name="Leiknes T."/>
        </authorList>
    </citation>
    <scope>NUCLEOTIDE SEQUENCE [LARGE SCALE GENOMIC DNA]</scope>
    <source>
        <strain evidence="1 2">VG4</strain>
    </source>
</reference>